<evidence type="ECO:0008006" key="4">
    <source>
        <dbReference type="Google" id="ProtNLM"/>
    </source>
</evidence>
<dbReference type="STRING" id="47427.A0A2H3DSF9"/>
<evidence type="ECO:0000313" key="2">
    <source>
        <dbReference type="EMBL" id="PBK91203.1"/>
    </source>
</evidence>
<feature type="compositionally biased region" description="Acidic residues" evidence="1">
    <location>
        <begin position="703"/>
        <end position="726"/>
    </location>
</feature>
<protein>
    <recommendedName>
        <fullName evidence="4">Zn(2)-C6 fungal-type domain-containing protein</fullName>
    </recommendedName>
</protein>
<reference evidence="3" key="1">
    <citation type="journal article" date="2017" name="Nat. Ecol. Evol.">
        <title>Genome expansion and lineage-specific genetic innovations in the forest pathogenic fungi Armillaria.</title>
        <authorList>
            <person name="Sipos G."/>
            <person name="Prasanna A.N."/>
            <person name="Walter M.C."/>
            <person name="O'Connor E."/>
            <person name="Balint B."/>
            <person name="Krizsan K."/>
            <person name="Kiss B."/>
            <person name="Hess J."/>
            <person name="Varga T."/>
            <person name="Slot J."/>
            <person name="Riley R."/>
            <person name="Boka B."/>
            <person name="Rigling D."/>
            <person name="Barry K."/>
            <person name="Lee J."/>
            <person name="Mihaltcheva S."/>
            <person name="LaButti K."/>
            <person name="Lipzen A."/>
            <person name="Waldron R."/>
            <person name="Moloney N.M."/>
            <person name="Sperisen C."/>
            <person name="Kredics L."/>
            <person name="Vagvoelgyi C."/>
            <person name="Patrignani A."/>
            <person name="Fitzpatrick D."/>
            <person name="Nagy I."/>
            <person name="Doyle S."/>
            <person name="Anderson J.B."/>
            <person name="Grigoriev I.V."/>
            <person name="Gueldener U."/>
            <person name="Muensterkoetter M."/>
            <person name="Nagy L.G."/>
        </authorList>
    </citation>
    <scope>NUCLEOTIDE SEQUENCE [LARGE SCALE GENOMIC DNA]</scope>
    <source>
        <strain evidence="3">Ar21-2</strain>
    </source>
</reference>
<feature type="compositionally biased region" description="Basic and acidic residues" evidence="1">
    <location>
        <begin position="466"/>
        <end position="500"/>
    </location>
</feature>
<sequence length="741" mass="80727">MAEPTDPAELAVVTAQDTYNAAATALEDLLDDFPNPTWDSTKMDTWLIDAVTHWSTCEDNWSMAGVVSKEWYKLEYSLIARVPDLPMDKVAFAHTEFNELVKRALDYNLDVVPLPVRQVTSKRSKAMISPSQPRQDVAATASRVITPTPLPPTLKTTTPVLPVTKTRAIDPSTAKCAPPPQNVRSSVPRIDLLAANPKAPVASTPNLGMSKKQITQPPADKATGAQQRTTQRKVKPTPLTTGSDDVVFPPDPASPLHQKPGKTVNVGPLVQAARLEASAQSSSSQLLRVDAATRASAIPGPDPTLGPLREGNTVVPSSVHQPLFFPGTDDEEEEVCEDLVTGGATLFEDDGLADNFPNMDDDEPEPPQDEPMDLDRDESPSPPPTNIARRLRQEPRISFVFDEATGDFVESHPTIFLPRPTVPPAPSQDPRRSTRPNTSPVSRDTAYLKTLLGSKSDTTKKKKNAKGKDRAIETKASRKHARTEEDTAQAKDKPAPKKPKLKETIVIDEDEHDSFFLAAAATKVVRRRGPGLSKPPPVTLGVSGGGFGEKVPSSAKVVRNSVKCIGMLVVDNDFGNFVEIDKSYWSKEVAPFVGERYTTPCDHCRRLETQCHKLLTHTVKCVQCHYSKLPCKVNGVPALNPIEHYRPKSYDAVNTFESALNAIEANNAAVTAITQQYLAGLSIFAHTDNIRVQASRLRGCLDPVEDEDEEDGEEEDDDGEAPEDVAEGIAGPSKQKKNKSR</sequence>
<feature type="region of interest" description="Disordered" evidence="1">
    <location>
        <begin position="411"/>
        <end position="500"/>
    </location>
</feature>
<keyword evidence="3" id="KW-1185">Reference proteome</keyword>
<feature type="compositionally biased region" description="Polar residues" evidence="1">
    <location>
        <begin position="203"/>
        <end position="216"/>
    </location>
</feature>
<feature type="region of interest" description="Disordered" evidence="1">
    <location>
        <begin position="199"/>
        <end position="247"/>
    </location>
</feature>
<feature type="region of interest" description="Disordered" evidence="1">
    <location>
        <begin position="701"/>
        <end position="741"/>
    </location>
</feature>
<accession>A0A2H3DSF9</accession>
<dbReference type="EMBL" id="KZ293662">
    <property type="protein sequence ID" value="PBK91203.1"/>
    <property type="molecule type" value="Genomic_DNA"/>
</dbReference>
<gene>
    <name evidence="2" type="ORF">ARMGADRAFT_1081987</name>
</gene>
<evidence type="ECO:0000313" key="3">
    <source>
        <dbReference type="Proteomes" id="UP000217790"/>
    </source>
</evidence>
<organism evidence="2 3">
    <name type="scientific">Armillaria gallica</name>
    <name type="common">Bulbous honey fungus</name>
    <name type="synonym">Armillaria bulbosa</name>
    <dbReference type="NCBI Taxonomy" id="47427"/>
    <lineage>
        <taxon>Eukaryota</taxon>
        <taxon>Fungi</taxon>
        <taxon>Dikarya</taxon>
        <taxon>Basidiomycota</taxon>
        <taxon>Agaricomycotina</taxon>
        <taxon>Agaricomycetes</taxon>
        <taxon>Agaricomycetidae</taxon>
        <taxon>Agaricales</taxon>
        <taxon>Marasmiineae</taxon>
        <taxon>Physalacriaceae</taxon>
        <taxon>Armillaria</taxon>
    </lineage>
</organism>
<feature type="region of interest" description="Disordered" evidence="1">
    <location>
        <begin position="347"/>
        <end position="394"/>
    </location>
</feature>
<dbReference type="InParanoid" id="A0A2H3DSF9"/>
<name>A0A2H3DSF9_ARMGA</name>
<proteinExistence type="predicted"/>
<feature type="compositionally biased region" description="Acidic residues" evidence="1">
    <location>
        <begin position="359"/>
        <end position="372"/>
    </location>
</feature>
<dbReference type="Proteomes" id="UP000217790">
    <property type="component" value="Unassembled WGS sequence"/>
</dbReference>
<dbReference type="AlphaFoldDB" id="A0A2H3DSF9"/>
<evidence type="ECO:0000256" key="1">
    <source>
        <dbReference type="SAM" id="MobiDB-lite"/>
    </source>
</evidence>